<reference evidence="3 4" key="1">
    <citation type="journal article" date="2018" name="Plant J.">
        <title>Genome sequences of Chlorella sorokiniana UTEX 1602 and Micractinium conductrix SAG 241.80: implications to maltose excretion by a green alga.</title>
        <authorList>
            <person name="Arriola M.B."/>
            <person name="Velmurugan N."/>
            <person name="Zhang Y."/>
            <person name="Plunkett M.H."/>
            <person name="Hondzo H."/>
            <person name="Barney B.M."/>
        </authorList>
    </citation>
    <scope>NUCLEOTIDE SEQUENCE [LARGE SCALE GENOMIC DNA]</scope>
    <source>
        <strain evidence="3 4">SAG 241.80</strain>
    </source>
</reference>
<dbReference type="AlphaFoldDB" id="A0A2P6VNZ5"/>
<dbReference type="SMART" id="SM00332">
    <property type="entry name" value="PP2Cc"/>
    <property type="match status" value="1"/>
</dbReference>
<feature type="compositionally biased region" description="Low complexity" evidence="1">
    <location>
        <begin position="285"/>
        <end position="298"/>
    </location>
</feature>
<sequence>MSATVPLASSCGLSRPVAGHAARPRLVQRAATPSAASTADLHLGSSMDWAAEVTRNTLTMPQVLEHLEQLERIEAAAAARRSASRSASGCAAAAAAAGGAQQRRPTMAEQRHVSWVEHSTSTAACLMEGMLSEANSSSGEDDVLSALQALSPHLLTRSQQAAVVLSAWEAAAHTKPEGFDSGAHLTMPGLADVAVVSRGGWQRHSWKGVNQDAFLALPLAGGSAACQGCAHAPSCCTAAVAIGVFDGHGRAGQAASAHLRNALASGLLMHNQLALMARPACQRPGGASPAAAAPADDATVGEGPSPEQDEAAALLERCFAAAASTMPSTGADFSLSGSTAVMCLVQPGSVTAAWAGDSRAVLGLHKEGRYIACALTRDHKPSSPLERARIEGSGGWVMQSLVNQAGHPSGPHRVYLPDSPIPGLAVSRCFGDYVAATVGVTSTPDVTTLVLPLRELQHPQQQQQQQQGAPRGRSSAPQAPGPRGGSKGRGRRHLRGPRQAAQQGGAAPAPAPAQQQGHHQQQQQQAQAQGQRRPPPQQRAPRQQQAVATSDGRHILIVASDGLWEFVSNAEAVRIASLCPTAQAAADALTLEAQAQWAVEFGGAACDDVTVAVAFLPDHS</sequence>
<evidence type="ECO:0000256" key="1">
    <source>
        <dbReference type="SAM" id="MobiDB-lite"/>
    </source>
</evidence>
<dbReference type="InterPro" id="IPR001932">
    <property type="entry name" value="PPM-type_phosphatase-like_dom"/>
</dbReference>
<evidence type="ECO:0000313" key="3">
    <source>
        <dbReference type="EMBL" id="PSC75823.1"/>
    </source>
</evidence>
<dbReference type="OrthoDB" id="514571at2759"/>
<dbReference type="PROSITE" id="PS51746">
    <property type="entry name" value="PPM_2"/>
    <property type="match status" value="1"/>
</dbReference>
<dbReference type="SUPFAM" id="SSF81606">
    <property type="entry name" value="PP2C-like"/>
    <property type="match status" value="1"/>
</dbReference>
<accession>A0A2P6VNZ5</accession>
<comment type="caution">
    <text evidence="3">The sequence shown here is derived from an EMBL/GenBank/DDBJ whole genome shotgun (WGS) entry which is preliminary data.</text>
</comment>
<dbReference type="CDD" id="cd00143">
    <property type="entry name" value="PP2Cc"/>
    <property type="match status" value="1"/>
</dbReference>
<dbReference type="Gene3D" id="3.60.40.10">
    <property type="entry name" value="PPM-type phosphatase domain"/>
    <property type="match status" value="2"/>
</dbReference>
<gene>
    <name evidence="3" type="primary">g986</name>
    <name evidence="3" type="ORF">C2E20_0986</name>
</gene>
<evidence type="ECO:0000259" key="2">
    <source>
        <dbReference type="PROSITE" id="PS51746"/>
    </source>
</evidence>
<dbReference type="EMBL" id="LHPF02000002">
    <property type="protein sequence ID" value="PSC75823.1"/>
    <property type="molecule type" value="Genomic_DNA"/>
</dbReference>
<dbReference type="InterPro" id="IPR015655">
    <property type="entry name" value="PP2C"/>
</dbReference>
<feature type="domain" description="PPM-type phosphatase" evidence="2">
    <location>
        <begin position="192"/>
        <end position="616"/>
    </location>
</feature>
<feature type="region of interest" description="Disordered" evidence="1">
    <location>
        <begin position="285"/>
        <end position="307"/>
    </location>
</feature>
<dbReference type="STRING" id="554055.A0A2P6VNZ5"/>
<feature type="region of interest" description="Disordered" evidence="1">
    <location>
        <begin position="1"/>
        <end position="20"/>
    </location>
</feature>
<evidence type="ECO:0000313" key="4">
    <source>
        <dbReference type="Proteomes" id="UP000239649"/>
    </source>
</evidence>
<dbReference type="InterPro" id="IPR036457">
    <property type="entry name" value="PPM-type-like_dom_sf"/>
</dbReference>
<feature type="region of interest" description="Disordered" evidence="1">
    <location>
        <begin position="457"/>
        <end position="550"/>
    </location>
</feature>
<dbReference type="Pfam" id="PF00481">
    <property type="entry name" value="PP2C"/>
    <property type="match status" value="2"/>
</dbReference>
<name>A0A2P6VNZ5_9CHLO</name>
<organism evidence="3 4">
    <name type="scientific">Micractinium conductrix</name>
    <dbReference type="NCBI Taxonomy" id="554055"/>
    <lineage>
        <taxon>Eukaryota</taxon>
        <taxon>Viridiplantae</taxon>
        <taxon>Chlorophyta</taxon>
        <taxon>core chlorophytes</taxon>
        <taxon>Trebouxiophyceae</taxon>
        <taxon>Chlorellales</taxon>
        <taxon>Chlorellaceae</taxon>
        <taxon>Chlorella clade</taxon>
        <taxon>Micractinium</taxon>
    </lineage>
</organism>
<feature type="compositionally biased region" description="Low complexity" evidence="1">
    <location>
        <begin position="497"/>
        <end position="532"/>
    </location>
</feature>
<keyword evidence="4" id="KW-1185">Reference proteome</keyword>
<dbReference type="GO" id="GO:0004722">
    <property type="term" value="F:protein serine/threonine phosphatase activity"/>
    <property type="evidence" value="ECO:0007669"/>
    <property type="project" value="InterPro"/>
</dbReference>
<dbReference type="Proteomes" id="UP000239649">
    <property type="component" value="Unassembled WGS sequence"/>
</dbReference>
<feature type="compositionally biased region" description="Basic residues" evidence="1">
    <location>
        <begin position="486"/>
        <end position="496"/>
    </location>
</feature>
<protein>
    <submittedName>
        <fullName evidence="3">Phosphatase 2C</fullName>
    </submittedName>
</protein>
<dbReference type="PANTHER" id="PTHR47992">
    <property type="entry name" value="PROTEIN PHOSPHATASE"/>
    <property type="match status" value="1"/>
</dbReference>
<proteinExistence type="predicted"/>